<dbReference type="GO" id="GO:0016285">
    <property type="term" value="F:alanyl aminopeptidase activity"/>
    <property type="evidence" value="ECO:0007669"/>
    <property type="project" value="UniProtKB-EC"/>
</dbReference>
<evidence type="ECO:0000256" key="10">
    <source>
        <dbReference type="ARBA" id="ARBA00022833"/>
    </source>
</evidence>
<dbReference type="Proteomes" id="UP000254569">
    <property type="component" value="Unassembled WGS sequence"/>
</dbReference>
<evidence type="ECO:0000256" key="13">
    <source>
        <dbReference type="ARBA" id="ARBA00031533"/>
    </source>
</evidence>
<evidence type="ECO:0000259" key="16">
    <source>
        <dbReference type="Pfam" id="PF01433"/>
    </source>
</evidence>
<dbReference type="InterPro" id="IPR042097">
    <property type="entry name" value="Aminopeptidase_N-like_N_sf"/>
</dbReference>
<evidence type="ECO:0000256" key="2">
    <source>
        <dbReference type="ARBA" id="ARBA00004496"/>
    </source>
</evidence>
<evidence type="ECO:0000256" key="5">
    <source>
        <dbReference type="ARBA" id="ARBA00015611"/>
    </source>
</evidence>
<evidence type="ECO:0000256" key="12">
    <source>
        <dbReference type="ARBA" id="ARBA00029811"/>
    </source>
</evidence>
<keyword evidence="18" id="KW-0031">Aminopeptidase</keyword>
<dbReference type="InterPro" id="IPR027268">
    <property type="entry name" value="Peptidase_M4/M1_CTD_sf"/>
</dbReference>
<dbReference type="EC" id="3.4.11.2" evidence="4"/>
<feature type="binding site" evidence="15">
    <location>
        <position position="312"/>
    </location>
    <ligand>
        <name>Zn(2+)</name>
        <dbReference type="ChEBI" id="CHEBI:29105"/>
        <note>catalytic</note>
    </ligand>
</feature>
<dbReference type="InterPro" id="IPR034015">
    <property type="entry name" value="M1_LTA4H"/>
</dbReference>
<keyword evidence="11" id="KW-0482">Metalloprotease</keyword>
<evidence type="ECO:0000313" key="18">
    <source>
        <dbReference type="EMBL" id="SUE16426.1"/>
    </source>
</evidence>
<protein>
    <recommendedName>
        <fullName evidence="5">Aminopeptidase N</fullName>
        <ecNumber evidence="4">3.4.11.2</ecNumber>
    </recommendedName>
    <alternativeName>
        <fullName evidence="12">Alanine aminopeptidase</fullName>
    </alternativeName>
    <alternativeName>
        <fullName evidence="13">Lysyl aminopeptidase</fullName>
    </alternativeName>
</protein>
<dbReference type="SUPFAM" id="SSF63737">
    <property type="entry name" value="Leukotriene A4 hydrolase N-terminal domain"/>
    <property type="match status" value="1"/>
</dbReference>
<evidence type="ECO:0000256" key="3">
    <source>
        <dbReference type="ARBA" id="ARBA00010136"/>
    </source>
</evidence>
<evidence type="ECO:0000313" key="19">
    <source>
        <dbReference type="Proteomes" id="UP000254569"/>
    </source>
</evidence>
<dbReference type="OrthoDB" id="100605at2"/>
<reference evidence="18 19" key="1">
    <citation type="submission" date="2018-06" db="EMBL/GenBank/DDBJ databases">
        <authorList>
            <consortium name="Pathogen Informatics"/>
            <person name="Doyle S."/>
        </authorList>
    </citation>
    <scope>NUCLEOTIDE SEQUENCE [LARGE SCALE GENOMIC DNA]</scope>
    <source>
        <strain evidence="18 19">NCTC13296</strain>
    </source>
</reference>
<keyword evidence="6" id="KW-0963">Cytoplasm</keyword>
<evidence type="ECO:0000256" key="6">
    <source>
        <dbReference type="ARBA" id="ARBA00022490"/>
    </source>
</evidence>
<evidence type="ECO:0000256" key="7">
    <source>
        <dbReference type="ARBA" id="ARBA00022670"/>
    </source>
</evidence>
<evidence type="ECO:0000256" key="4">
    <source>
        <dbReference type="ARBA" id="ARBA00012564"/>
    </source>
</evidence>
<dbReference type="AlphaFoldDB" id="A0A379M3W5"/>
<organism evidence="18 19">
    <name type="scientific">Rhodococcus gordoniae</name>
    <dbReference type="NCBI Taxonomy" id="223392"/>
    <lineage>
        <taxon>Bacteria</taxon>
        <taxon>Bacillati</taxon>
        <taxon>Actinomycetota</taxon>
        <taxon>Actinomycetes</taxon>
        <taxon>Mycobacteriales</taxon>
        <taxon>Nocardiaceae</taxon>
        <taxon>Rhodococcus</taxon>
    </lineage>
</organism>
<comment type="subcellular location">
    <subcellularLocation>
        <location evidence="2">Cytoplasm</location>
    </subcellularLocation>
</comment>
<dbReference type="InterPro" id="IPR001930">
    <property type="entry name" value="Peptidase_M1"/>
</dbReference>
<accession>A0A379M3W5</accession>
<dbReference type="Pfam" id="PF01433">
    <property type="entry name" value="Peptidase_M1"/>
    <property type="match status" value="1"/>
</dbReference>
<evidence type="ECO:0000259" key="17">
    <source>
        <dbReference type="Pfam" id="PF17900"/>
    </source>
</evidence>
<keyword evidence="8 15" id="KW-0479">Metal-binding</keyword>
<dbReference type="EMBL" id="UGVI01000001">
    <property type="protein sequence ID" value="SUE16426.1"/>
    <property type="molecule type" value="Genomic_DNA"/>
</dbReference>
<dbReference type="SUPFAM" id="SSF55486">
    <property type="entry name" value="Metalloproteases ('zincins'), catalytic domain"/>
    <property type="match status" value="1"/>
</dbReference>
<comment type="cofactor">
    <cofactor evidence="15">
        <name>Zn(2+)</name>
        <dbReference type="ChEBI" id="CHEBI:29105"/>
    </cofactor>
    <text evidence="15">Binds 1 zinc ion per subunit.</text>
</comment>
<dbReference type="InterPro" id="IPR014782">
    <property type="entry name" value="Peptidase_M1_dom"/>
</dbReference>
<evidence type="ECO:0000256" key="11">
    <source>
        <dbReference type="ARBA" id="ARBA00023049"/>
    </source>
</evidence>
<evidence type="ECO:0000256" key="1">
    <source>
        <dbReference type="ARBA" id="ARBA00000098"/>
    </source>
</evidence>
<dbReference type="Gene3D" id="1.10.390.10">
    <property type="entry name" value="Neutral Protease Domain 2"/>
    <property type="match status" value="1"/>
</dbReference>
<dbReference type="GO" id="GO:0006508">
    <property type="term" value="P:proteolysis"/>
    <property type="evidence" value="ECO:0007669"/>
    <property type="project" value="UniProtKB-KW"/>
</dbReference>
<sequence length="460" mass="51321">MDHTEQLGTAVKPIKAAKPVAPVAADRPLDPYLPESGNRGFRVSRYELDLTYKVVSNRLDGRAKIIATTTDVRAKYSLDLAQTMRVAKVTVNGRRPAKFVHRDGKLTVTPAEKLPAGSVLVFGVQYSGTPAPLRTMWGEVGWEELDEGSLVASQPNGAPTWFPCDDHPGSKATYRISVTTDAPFVAVANGTLVHKTTKASRTTWVYEQPEPMATYLATVQTGHYEVRTLASDPVPQYGIHPPRLRASFDRDFARQTEMLEVFTRLFGPYPFAHYTALVTDDDLEIPIEAQGLSTFGANFCDGTGREERLVAHELAHQWFGNSLTLYRWCDIWLHEGFACYAEWLWSENSGGRSAHAHALDAHRGLARKPQDILLEDPGPKDMFDDRIYKRGALTLHALRVHLGDEHFFDLLRTWTAEHRHGNVTTAQFKDLAARFSETSLRSLWEAWLSTTSLPPAPSPG</sequence>
<dbReference type="CDD" id="cd09603">
    <property type="entry name" value="M1_APN_like"/>
    <property type="match status" value="1"/>
</dbReference>
<dbReference type="PANTHER" id="PTHR45726">
    <property type="entry name" value="LEUKOTRIENE A-4 HYDROLASE"/>
    <property type="match status" value="1"/>
</dbReference>
<dbReference type="RefSeq" id="WP_064063110.1">
    <property type="nucleotide sequence ID" value="NZ_LPZN01000010.1"/>
</dbReference>
<gene>
    <name evidence="18" type="primary">pepN_3</name>
    <name evidence="18" type="ORF">NCTC13296_03310</name>
</gene>
<keyword evidence="10 15" id="KW-0862">Zinc</keyword>
<dbReference type="PANTHER" id="PTHR45726:SF3">
    <property type="entry name" value="LEUKOTRIENE A-4 HYDROLASE"/>
    <property type="match status" value="1"/>
</dbReference>
<name>A0A379M3W5_9NOCA</name>
<dbReference type="Gene3D" id="2.60.40.1730">
    <property type="entry name" value="tricorn interacting facor f3 domain"/>
    <property type="match status" value="1"/>
</dbReference>
<evidence type="ECO:0000256" key="8">
    <source>
        <dbReference type="ARBA" id="ARBA00022723"/>
    </source>
</evidence>
<feature type="active site" description="Proton donor" evidence="14">
    <location>
        <position position="388"/>
    </location>
</feature>
<feature type="active site" description="Proton acceptor" evidence="14">
    <location>
        <position position="313"/>
    </location>
</feature>
<keyword evidence="7" id="KW-0645">Protease</keyword>
<feature type="binding site" evidence="15">
    <location>
        <position position="316"/>
    </location>
    <ligand>
        <name>Zn(2+)</name>
        <dbReference type="ChEBI" id="CHEBI:29105"/>
        <note>catalytic</note>
    </ligand>
</feature>
<comment type="catalytic activity">
    <reaction evidence="1">
        <text>Release of an N-terminal amino acid, Xaa-|-Yaa- from a peptide, amide or arylamide. Xaa is preferably Ala, but may be most amino acids including Pro (slow action). When a terminal hydrophobic residue is followed by a prolyl residue, the two may be released as an intact Xaa-Pro dipeptide.</text>
        <dbReference type="EC" id="3.4.11.2"/>
    </reaction>
</comment>
<dbReference type="InterPro" id="IPR045357">
    <property type="entry name" value="Aminopeptidase_N-like_N"/>
</dbReference>
<dbReference type="GO" id="GO:0008237">
    <property type="term" value="F:metallopeptidase activity"/>
    <property type="evidence" value="ECO:0007669"/>
    <property type="project" value="UniProtKB-KW"/>
</dbReference>
<feature type="domain" description="Aminopeptidase N-like N-terminal" evidence="17">
    <location>
        <begin position="45"/>
        <end position="216"/>
    </location>
</feature>
<dbReference type="Pfam" id="PF17900">
    <property type="entry name" value="Peptidase_M1_N"/>
    <property type="match status" value="1"/>
</dbReference>
<evidence type="ECO:0000256" key="15">
    <source>
        <dbReference type="PIRSR" id="PIRSR634015-3"/>
    </source>
</evidence>
<dbReference type="PRINTS" id="PR00756">
    <property type="entry name" value="ALADIPTASE"/>
</dbReference>
<keyword evidence="9 18" id="KW-0378">Hydrolase</keyword>
<evidence type="ECO:0000256" key="14">
    <source>
        <dbReference type="PIRSR" id="PIRSR634015-1"/>
    </source>
</evidence>
<proteinExistence type="inferred from homology"/>
<keyword evidence="19" id="KW-1185">Reference proteome</keyword>
<dbReference type="GO" id="GO:0008270">
    <property type="term" value="F:zinc ion binding"/>
    <property type="evidence" value="ECO:0007669"/>
    <property type="project" value="InterPro"/>
</dbReference>
<feature type="domain" description="Peptidase M1 membrane alanine aminopeptidase" evidence="16">
    <location>
        <begin position="256"/>
        <end position="447"/>
    </location>
</feature>
<comment type="similarity">
    <text evidence="3">Belongs to the peptidase M1 family.</text>
</comment>
<dbReference type="GO" id="GO:0005737">
    <property type="term" value="C:cytoplasm"/>
    <property type="evidence" value="ECO:0007669"/>
    <property type="project" value="UniProtKB-SubCell"/>
</dbReference>
<evidence type="ECO:0000256" key="9">
    <source>
        <dbReference type="ARBA" id="ARBA00022801"/>
    </source>
</evidence>
<feature type="binding site" evidence="15">
    <location>
        <position position="335"/>
    </location>
    <ligand>
        <name>Zn(2+)</name>
        <dbReference type="ChEBI" id="CHEBI:29105"/>
        <note>catalytic</note>
    </ligand>
</feature>